<comment type="catalytic activity">
    <reaction evidence="4">
        <text>phosphonoacetaldehyde + H2O = acetaldehyde + phosphate + H(+)</text>
        <dbReference type="Rhea" id="RHEA:18905"/>
        <dbReference type="ChEBI" id="CHEBI:15343"/>
        <dbReference type="ChEBI" id="CHEBI:15377"/>
        <dbReference type="ChEBI" id="CHEBI:15378"/>
        <dbReference type="ChEBI" id="CHEBI:43474"/>
        <dbReference type="ChEBI" id="CHEBI:58383"/>
        <dbReference type="EC" id="3.11.1.1"/>
    </reaction>
</comment>
<dbReference type="RefSeq" id="WP_244708665.1">
    <property type="nucleotide sequence ID" value="NZ_CP095073.1"/>
</dbReference>
<reference evidence="5 6" key="1">
    <citation type="submission" date="2022-04" db="EMBL/GenBank/DDBJ databases">
        <title>Halobacillus sp. isolated from saltern.</title>
        <authorList>
            <person name="Won M."/>
            <person name="Lee C.-M."/>
            <person name="Woen H.-Y."/>
            <person name="Kwon S.-W."/>
        </authorList>
    </citation>
    <scope>NUCLEOTIDE SEQUENCE [LARGE SCALE GENOMIC DNA]</scope>
    <source>
        <strain evidence="5 6">SSBR10-3</strain>
    </source>
</reference>
<dbReference type="Gene3D" id="1.10.150.240">
    <property type="entry name" value="Putative phosphatase, domain 2"/>
    <property type="match status" value="1"/>
</dbReference>
<evidence type="ECO:0000256" key="1">
    <source>
        <dbReference type="ARBA" id="ARBA00022801"/>
    </source>
</evidence>
<keyword evidence="2 4" id="KW-0460">Magnesium</keyword>
<name>A0ABY4EGP1_9BACI</name>
<feature type="binding site" evidence="4">
    <location>
        <position position="13"/>
    </location>
    <ligand>
        <name>Mg(2+)</name>
        <dbReference type="ChEBI" id="CHEBI:18420"/>
    </ligand>
</feature>
<accession>A0ABY4EGP1</accession>
<dbReference type="Gene3D" id="3.40.50.1000">
    <property type="entry name" value="HAD superfamily/HAD-like"/>
    <property type="match status" value="1"/>
</dbReference>
<dbReference type="EC" id="3.11.1.1" evidence="4"/>
<comment type="cofactor">
    <cofactor evidence="4">
        <name>Mg(2+)</name>
        <dbReference type="ChEBI" id="CHEBI:18420"/>
    </cofactor>
    <text evidence="4">Binds 1 Mg(2+) ion per subunit.</text>
</comment>
<keyword evidence="4" id="KW-0479">Metal-binding</keyword>
<dbReference type="SFLD" id="SFLDG01129">
    <property type="entry name" value="C1.5:_HAD__Beta-PGM__Phosphata"/>
    <property type="match status" value="1"/>
</dbReference>
<dbReference type="PANTHER" id="PTHR43434:SF19">
    <property type="entry name" value="PHOSPHONOACETALDEHYDE HYDROLASE"/>
    <property type="match status" value="1"/>
</dbReference>
<dbReference type="InterPro" id="IPR023198">
    <property type="entry name" value="PGP-like_dom2"/>
</dbReference>
<feature type="binding site" evidence="4">
    <location>
        <position position="185"/>
    </location>
    <ligand>
        <name>Mg(2+)</name>
        <dbReference type="ChEBI" id="CHEBI:18420"/>
    </ligand>
</feature>
<evidence type="ECO:0000256" key="3">
    <source>
        <dbReference type="ARBA" id="ARBA00023270"/>
    </source>
</evidence>
<protein>
    <recommendedName>
        <fullName evidence="4">Phosphonoacetaldehyde hydrolase</fullName>
        <shortName evidence="4">Phosphonatase</shortName>
        <ecNumber evidence="4">3.11.1.1</ecNumber>
    </recommendedName>
    <alternativeName>
        <fullName evidence="4">Phosphonoacetaldehyde phosphonohydrolase</fullName>
    </alternativeName>
</protein>
<organism evidence="5 6">
    <name type="scientific">Halobacillus salinarum</name>
    <dbReference type="NCBI Taxonomy" id="2932257"/>
    <lineage>
        <taxon>Bacteria</taxon>
        <taxon>Bacillati</taxon>
        <taxon>Bacillota</taxon>
        <taxon>Bacilli</taxon>
        <taxon>Bacillales</taxon>
        <taxon>Bacillaceae</taxon>
        <taxon>Halobacillus</taxon>
    </lineage>
</organism>
<dbReference type="GO" id="GO:0050194">
    <property type="term" value="F:phosphonoacetaldehyde hydrolase activity"/>
    <property type="evidence" value="ECO:0007669"/>
    <property type="project" value="UniProtKB-EC"/>
</dbReference>
<dbReference type="SFLD" id="SFLDG01135">
    <property type="entry name" value="C1.5.6:_HAD__Beta-PGM__Phospha"/>
    <property type="match status" value="1"/>
</dbReference>
<evidence type="ECO:0000313" key="5">
    <source>
        <dbReference type="EMBL" id="UOQ43306.1"/>
    </source>
</evidence>
<evidence type="ECO:0000256" key="4">
    <source>
        <dbReference type="HAMAP-Rule" id="MF_01375"/>
    </source>
</evidence>
<dbReference type="PANTHER" id="PTHR43434">
    <property type="entry name" value="PHOSPHOGLYCOLATE PHOSPHATASE"/>
    <property type="match status" value="1"/>
</dbReference>
<keyword evidence="6" id="KW-1185">Reference proteome</keyword>
<dbReference type="SUPFAM" id="SSF56784">
    <property type="entry name" value="HAD-like"/>
    <property type="match status" value="1"/>
</dbReference>
<dbReference type="Proteomes" id="UP000831787">
    <property type="component" value="Chromosome"/>
</dbReference>
<dbReference type="InterPro" id="IPR036412">
    <property type="entry name" value="HAD-like_sf"/>
</dbReference>
<comment type="subunit">
    <text evidence="4">Homodimer.</text>
</comment>
<evidence type="ECO:0000313" key="6">
    <source>
        <dbReference type="Proteomes" id="UP000831787"/>
    </source>
</evidence>
<dbReference type="InterPro" id="IPR041492">
    <property type="entry name" value="HAD_2"/>
</dbReference>
<comment type="similarity">
    <text evidence="4">Belongs to the HAD-like hydrolase superfamily. PhnX family.</text>
</comment>
<dbReference type="InterPro" id="IPR006323">
    <property type="entry name" value="Phosphonoacetald_hydro"/>
</dbReference>
<feature type="active site" description="Nucleophile" evidence="4">
    <location>
        <position position="11"/>
    </location>
</feature>
<dbReference type="NCBIfam" id="TIGR01422">
    <property type="entry name" value="phosphonatase"/>
    <property type="match status" value="1"/>
</dbReference>
<comment type="function">
    <text evidence="4">Involved in phosphonate degradation.</text>
</comment>
<dbReference type="InterPro" id="IPR050155">
    <property type="entry name" value="HAD-like_hydrolase_sf"/>
</dbReference>
<dbReference type="Pfam" id="PF13419">
    <property type="entry name" value="HAD_2"/>
    <property type="match status" value="1"/>
</dbReference>
<keyword evidence="3 4" id="KW-0704">Schiff base</keyword>
<dbReference type="HAMAP" id="MF_01375">
    <property type="entry name" value="PhnX"/>
    <property type="match status" value="1"/>
</dbReference>
<proteinExistence type="inferred from homology"/>
<dbReference type="EMBL" id="CP095073">
    <property type="protein sequence ID" value="UOQ43306.1"/>
    <property type="molecule type" value="Genomic_DNA"/>
</dbReference>
<feature type="active site" description="Schiff-base intermediate with substrate" evidence="4">
    <location>
        <position position="52"/>
    </location>
</feature>
<sequence length="270" mass="29963">MESKIVGVIFDWAGTTVDYGCLAPVQVFKEVFNKRGIVITDQEAREPMGLLKIDHIRAICQMERVASEWHSLYGENPTERDVLAIYEDFEPMLLRILDQYATPLPGVLETIDHLNKEGIAVGSTTGYTADMIDIVAHAAAEQGYCPDTIVSSTDVPAGRPFPWMCYVNAMRLNLFPMAHMVKVGDTVSDMKEGINAGMWTIGVIKGSSTLGLTKEEVAALTDVEWTTKKNLTEEVLLQSGANYVIEEISELPLCIKQINQRLKENETSYA</sequence>
<gene>
    <name evidence="4" type="primary">phnX</name>
    <name evidence="5" type="ORF">MUN89_15450</name>
</gene>
<keyword evidence="1 4" id="KW-0378">Hydrolase</keyword>
<feature type="binding site" evidence="4">
    <location>
        <position position="11"/>
    </location>
    <ligand>
        <name>Mg(2+)</name>
        <dbReference type="ChEBI" id="CHEBI:18420"/>
    </ligand>
</feature>
<evidence type="ECO:0000256" key="2">
    <source>
        <dbReference type="ARBA" id="ARBA00022842"/>
    </source>
</evidence>
<dbReference type="CDD" id="cd02586">
    <property type="entry name" value="HAD_PHN"/>
    <property type="match status" value="1"/>
</dbReference>
<dbReference type="SFLD" id="SFLDS00003">
    <property type="entry name" value="Haloacid_Dehalogenase"/>
    <property type="match status" value="1"/>
</dbReference>
<dbReference type="InterPro" id="IPR023214">
    <property type="entry name" value="HAD_sf"/>
</dbReference>